<accession>A0A3B9H0J0</accession>
<evidence type="ECO:0000256" key="7">
    <source>
        <dbReference type="ARBA" id="ARBA00022777"/>
    </source>
</evidence>
<dbReference type="PROSITE" id="PS50109">
    <property type="entry name" value="HIS_KIN"/>
    <property type="match status" value="1"/>
</dbReference>
<keyword evidence="7" id="KW-0418">Kinase</keyword>
<evidence type="ECO:0000256" key="1">
    <source>
        <dbReference type="ARBA" id="ARBA00000085"/>
    </source>
</evidence>
<protein>
    <recommendedName>
        <fullName evidence="3">histidine kinase</fullName>
        <ecNumber evidence="3">2.7.13.3</ecNumber>
    </recommendedName>
</protein>
<dbReference type="InterPro" id="IPR050428">
    <property type="entry name" value="TCS_sensor_his_kinase"/>
</dbReference>
<dbReference type="GO" id="GO:0016020">
    <property type="term" value="C:membrane"/>
    <property type="evidence" value="ECO:0007669"/>
    <property type="project" value="UniProtKB-SubCell"/>
</dbReference>
<evidence type="ECO:0000256" key="3">
    <source>
        <dbReference type="ARBA" id="ARBA00012438"/>
    </source>
</evidence>
<organism evidence="11 12">
    <name type="scientific">Hyphomonas adhaerens</name>
    <dbReference type="NCBI Taxonomy" id="81029"/>
    <lineage>
        <taxon>Bacteria</taxon>
        <taxon>Pseudomonadati</taxon>
        <taxon>Pseudomonadota</taxon>
        <taxon>Alphaproteobacteria</taxon>
        <taxon>Hyphomonadales</taxon>
        <taxon>Hyphomonadaceae</taxon>
        <taxon>Hyphomonas</taxon>
    </lineage>
</organism>
<gene>
    <name evidence="11" type="ORF">DCG58_13750</name>
</gene>
<feature type="domain" description="Histidine kinase" evidence="10">
    <location>
        <begin position="60"/>
        <end position="157"/>
    </location>
</feature>
<dbReference type="AlphaFoldDB" id="A0A3B9H0J0"/>
<sequence>MVRISLRFEPGADATQARSCKRRAIGLQRIPGGRIRCRLRLRGAGRRQRRPDGTEVRHRNLVSNAVRCGKAAKVTVSETGEGAEIILTGRGPGLPEEKLLEVFEPYKRLDTSRSRETCGMGLGFAIVKTLWDRIGATNELTNCPEGGLYARLWLPRG</sequence>
<evidence type="ECO:0000256" key="8">
    <source>
        <dbReference type="ARBA" id="ARBA00022989"/>
    </source>
</evidence>
<evidence type="ECO:0000256" key="2">
    <source>
        <dbReference type="ARBA" id="ARBA00004370"/>
    </source>
</evidence>
<dbReference type="InterPro" id="IPR036890">
    <property type="entry name" value="HATPase_C_sf"/>
</dbReference>
<dbReference type="EC" id="2.7.13.3" evidence="3"/>
<dbReference type="PANTHER" id="PTHR45436">
    <property type="entry name" value="SENSOR HISTIDINE KINASE YKOH"/>
    <property type="match status" value="1"/>
</dbReference>
<evidence type="ECO:0000259" key="10">
    <source>
        <dbReference type="PROSITE" id="PS50109"/>
    </source>
</evidence>
<dbReference type="SMART" id="SM00387">
    <property type="entry name" value="HATPase_c"/>
    <property type="match status" value="1"/>
</dbReference>
<name>A0A3B9H0J0_9PROT</name>
<comment type="catalytic activity">
    <reaction evidence="1">
        <text>ATP + protein L-histidine = ADP + protein N-phospho-L-histidine.</text>
        <dbReference type="EC" id="2.7.13.3"/>
    </reaction>
</comment>
<dbReference type="EMBL" id="DMAN01000305">
    <property type="protein sequence ID" value="HAE28222.1"/>
    <property type="molecule type" value="Genomic_DNA"/>
</dbReference>
<reference evidence="11 12" key="1">
    <citation type="journal article" date="2018" name="Nat. Biotechnol.">
        <title>A standardized bacterial taxonomy based on genome phylogeny substantially revises the tree of life.</title>
        <authorList>
            <person name="Parks D.H."/>
            <person name="Chuvochina M."/>
            <person name="Waite D.W."/>
            <person name="Rinke C."/>
            <person name="Skarshewski A."/>
            <person name="Chaumeil P.A."/>
            <person name="Hugenholtz P."/>
        </authorList>
    </citation>
    <scope>NUCLEOTIDE SEQUENCE [LARGE SCALE GENOMIC DNA]</scope>
    <source>
        <strain evidence="11">UBA8733</strain>
    </source>
</reference>
<dbReference type="GO" id="GO:0004673">
    <property type="term" value="F:protein histidine kinase activity"/>
    <property type="evidence" value="ECO:0007669"/>
    <property type="project" value="UniProtKB-EC"/>
</dbReference>
<dbReference type="Gene3D" id="3.30.565.10">
    <property type="entry name" value="Histidine kinase-like ATPase, C-terminal domain"/>
    <property type="match status" value="1"/>
</dbReference>
<proteinExistence type="predicted"/>
<evidence type="ECO:0000256" key="5">
    <source>
        <dbReference type="ARBA" id="ARBA00022679"/>
    </source>
</evidence>
<evidence type="ECO:0000256" key="4">
    <source>
        <dbReference type="ARBA" id="ARBA00022553"/>
    </source>
</evidence>
<keyword evidence="9" id="KW-0472">Membrane</keyword>
<dbReference type="InterPro" id="IPR005467">
    <property type="entry name" value="His_kinase_dom"/>
</dbReference>
<keyword evidence="6" id="KW-0812">Transmembrane</keyword>
<comment type="caution">
    <text evidence="11">The sequence shown here is derived from an EMBL/GenBank/DDBJ whole genome shotgun (WGS) entry which is preliminary data.</text>
</comment>
<dbReference type="InterPro" id="IPR003594">
    <property type="entry name" value="HATPase_dom"/>
</dbReference>
<dbReference type="Proteomes" id="UP000259610">
    <property type="component" value="Unassembled WGS sequence"/>
</dbReference>
<keyword evidence="4" id="KW-0597">Phosphoprotein</keyword>
<evidence type="ECO:0000313" key="12">
    <source>
        <dbReference type="Proteomes" id="UP000259610"/>
    </source>
</evidence>
<evidence type="ECO:0000256" key="9">
    <source>
        <dbReference type="ARBA" id="ARBA00023136"/>
    </source>
</evidence>
<evidence type="ECO:0000256" key="6">
    <source>
        <dbReference type="ARBA" id="ARBA00022692"/>
    </source>
</evidence>
<dbReference type="Pfam" id="PF02518">
    <property type="entry name" value="HATPase_c"/>
    <property type="match status" value="1"/>
</dbReference>
<dbReference type="PANTHER" id="PTHR45436:SF5">
    <property type="entry name" value="SENSOR HISTIDINE KINASE TRCS"/>
    <property type="match status" value="1"/>
</dbReference>
<comment type="subcellular location">
    <subcellularLocation>
        <location evidence="2">Membrane</location>
    </subcellularLocation>
</comment>
<dbReference type="SUPFAM" id="SSF55874">
    <property type="entry name" value="ATPase domain of HSP90 chaperone/DNA topoisomerase II/histidine kinase"/>
    <property type="match status" value="1"/>
</dbReference>
<evidence type="ECO:0000313" key="11">
    <source>
        <dbReference type="EMBL" id="HAE28222.1"/>
    </source>
</evidence>
<keyword evidence="5" id="KW-0808">Transferase</keyword>
<dbReference type="PRINTS" id="PR00344">
    <property type="entry name" value="BCTRLSENSOR"/>
</dbReference>
<dbReference type="InterPro" id="IPR004358">
    <property type="entry name" value="Sig_transdc_His_kin-like_C"/>
</dbReference>
<keyword evidence="8" id="KW-1133">Transmembrane helix</keyword>